<keyword evidence="3" id="KW-1003">Cell membrane</keyword>
<dbReference type="PROSITE" id="PS00211">
    <property type="entry name" value="ABC_TRANSPORTER_1"/>
    <property type="match status" value="1"/>
</dbReference>
<dbReference type="PROSITE" id="PS50893">
    <property type="entry name" value="ABC_TRANSPORTER_2"/>
    <property type="match status" value="1"/>
</dbReference>
<feature type="region of interest" description="Disordered" evidence="9">
    <location>
        <begin position="304"/>
        <end position="325"/>
    </location>
</feature>
<dbReference type="SUPFAM" id="SSF52540">
    <property type="entry name" value="P-loop containing nucleoside triphosphate hydrolases"/>
    <property type="match status" value="1"/>
</dbReference>
<dbReference type="InterPro" id="IPR050763">
    <property type="entry name" value="ABC_transporter_ATP-binding"/>
</dbReference>
<proteinExistence type="predicted"/>
<dbReference type="FunFam" id="3.40.50.300:FF:000589">
    <property type="entry name" value="ABC transporter, ATP-binding subunit"/>
    <property type="match status" value="1"/>
</dbReference>
<protein>
    <submittedName>
        <fullName evidence="11">Multidrug ABC transporter ATP-binding protein</fullName>
    </submittedName>
</protein>
<evidence type="ECO:0000256" key="9">
    <source>
        <dbReference type="SAM" id="MobiDB-lite"/>
    </source>
</evidence>
<dbReference type="InterPro" id="IPR027417">
    <property type="entry name" value="P-loop_NTPase"/>
</dbReference>
<reference evidence="11 12" key="1">
    <citation type="journal article" date="2014" name="Int. J. Syst. Evol. Microbiol.">
        <title>Complete genome sequence of Corynebacterium casei LMG S-19264T (=DSM 44701T), isolated from a smear-ripened cheese.</title>
        <authorList>
            <consortium name="US DOE Joint Genome Institute (JGI-PGF)"/>
            <person name="Walter F."/>
            <person name="Albersmeier A."/>
            <person name="Kalinowski J."/>
            <person name="Ruckert C."/>
        </authorList>
    </citation>
    <scope>NUCLEOTIDE SEQUENCE [LARGE SCALE GENOMIC DNA]</scope>
    <source>
        <strain evidence="11 12">CGMCC 1.12976</strain>
    </source>
</reference>
<evidence type="ECO:0000313" key="12">
    <source>
        <dbReference type="Proteomes" id="UP000598775"/>
    </source>
</evidence>
<evidence type="ECO:0000256" key="3">
    <source>
        <dbReference type="ARBA" id="ARBA00022475"/>
    </source>
</evidence>
<dbReference type="CDD" id="cd03230">
    <property type="entry name" value="ABC_DR_subfamily_A"/>
    <property type="match status" value="1"/>
</dbReference>
<dbReference type="InterPro" id="IPR003439">
    <property type="entry name" value="ABC_transporter-like_ATP-bd"/>
</dbReference>
<accession>A0A917B1U6</accession>
<dbReference type="PANTHER" id="PTHR42711">
    <property type="entry name" value="ABC TRANSPORTER ATP-BINDING PROTEIN"/>
    <property type="match status" value="1"/>
</dbReference>
<keyword evidence="5 11" id="KW-0067">ATP-binding</keyword>
<comment type="subcellular location">
    <subcellularLocation>
        <location evidence="1">Cell membrane</location>
        <topology evidence="1">Peripheral membrane protein</topology>
    </subcellularLocation>
</comment>
<evidence type="ECO:0000256" key="1">
    <source>
        <dbReference type="ARBA" id="ARBA00004202"/>
    </source>
</evidence>
<keyword evidence="8" id="KW-0046">Antibiotic resistance</keyword>
<name>A0A917B1U6_9MICO</name>
<dbReference type="GO" id="GO:0016887">
    <property type="term" value="F:ATP hydrolysis activity"/>
    <property type="evidence" value="ECO:0007669"/>
    <property type="project" value="InterPro"/>
</dbReference>
<dbReference type="PANTHER" id="PTHR42711:SF16">
    <property type="entry name" value="ABC TRANSPORTER ATP-BINDING PROTEIN"/>
    <property type="match status" value="1"/>
</dbReference>
<comment type="caution">
    <text evidence="11">The sequence shown here is derived from an EMBL/GenBank/DDBJ whole genome shotgun (WGS) entry which is preliminary data.</text>
</comment>
<dbReference type="GO" id="GO:0005524">
    <property type="term" value="F:ATP binding"/>
    <property type="evidence" value="ECO:0007669"/>
    <property type="project" value="UniProtKB-KW"/>
</dbReference>
<organism evidence="11 12">
    <name type="scientific">Subtercola lobariae</name>
    <dbReference type="NCBI Taxonomy" id="1588641"/>
    <lineage>
        <taxon>Bacteria</taxon>
        <taxon>Bacillati</taxon>
        <taxon>Actinomycetota</taxon>
        <taxon>Actinomycetes</taxon>
        <taxon>Micrococcales</taxon>
        <taxon>Microbacteriaceae</taxon>
        <taxon>Subtercola</taxon>
    </lineage>
</organism>
<evidence type="ECO:0000256" key="7">
    <source>
        <dbReference type="ARBA" id="ARBA00023136"/>
    </source>
</evidence>
<gene>
    <name evidence="11" type="ORF">GCM10011399_06520</name>
</gene>
<dbReference type="InterPro" id="IPR003593">
    <property type="entry name" value="AAA+_ATPase"/>
</dbReference>
<dbReference type="InterPro" id="IPR017871">
    <property type="entry name" value="ABC_transporter-like_CS"/>
</dbReference>
<keyword evidence="12" id="KW-1185">Reference proteome</keyword>
<dbReference type="EMBL" id="BMGP01000001">
    <property type="protein sequence ID" value="GGF15417.1"/>
    <property type="molecule type" value="Genomic_DNA"/>
</dbReference>
<evidence type="ECO:0000256" key="2">
    <source>
        <dbReference type="ARBA" id="ARBA00022448"/>
    </source>
</evidence>
<feature type="domain" description="ABC transporter" evidence="10">
    <location>
        <begin position="7"/>
        <end position="232"/>
    </location>
</feature>
<dbReference type="Pfam" id="PF00005">
    <property type="entry name" value="ABC_tran"/>
    <property type="match status" value="1"/>
</dbReference>
<dbReference type="GO" id="GO:0046677">
    <property type="term" value="P:response to antibiotic"/>
    <property type="evidence" value="ECO:0007669"/>
    <property type="project" value="UniProtKB-KW"/>
</dbReference>
<evidence type="ECO:0000259" key="10">
    <source>
        <dbReference type="PROSITE" id="PS50893"/>
    </source>
</evidence>
<keyword evidence="2" id="KW-0813">Transport</keyword>
<evidence type="ECO:0000313" key="11">
    <source>
        <dbReference type="EMBL" id="GGF15417.1"/>
    </source>
</evidence>
<sequence>MQSEVVITVEGLVKRYGEFEALRGIEFEVGRGEVFGFVGPNGAGKTTTIECIVGLRRPTEGTVRVLGLDPAANRPQTTAHVAVQTQSASLFDTLSVIETLRLFGSFHKNPLDPDDVVHQVGLQDERDHRSKNLSGGQARRLLLGVALVGDPEIVVLDEPSAGLDPAARQNLWMLIAALRKRGVTVLLSTHDMEEATSLCDRVAILVAGRVAALGSPAELVRQRSAESTVSFTVPTNTNLDSLAALAEPGGIVTSVIRGAVRVTIATSDPDRVLRRVTFEPSVKASEFDIRNGTLEDIFIELAHEEQSERGRKPTASTSKWKKAHS</sequence>
<keyword evidence="6" id="KW-1278">Translocase</keyword>
<evidence type="ECO:0000256" key="5">
    <source>
        <dbReference type="ARBA" id="ARBA00022840"/>
    </source>
</evidence>
<evidence type="ECO:0000256" key="4">
    <source>
        <dbReference type="ARBA" id="ARBA00022741"/>
    </source>
</evidence>
<dbReference type="AlphaFoldDB" id="A0A917B1U6"/>
<evidence type="ECO:0000256" key="6">
    <source>
        <dbReference type="ARBA" id="ARBA00022967"/>
    </source>
</evidence>
<dbReference type="Proteomes" id="UP000598775">
    <property type="component" value="Unassembled WGS sequence"/>
</dbReference>
<dbReference type="RefSeq" id="WP_188673572.1">
    <property type="nucleotide sequence ID" value="NZ_BMGP01000001.1"/>
</dbReference>
<dbReference type="SMART" id="SM00382">
    <property type="entry name" value="AAA"/>
    <property type="match status" value="1"/>
</dbReference>
<dbReference type="Gene3D" id="3.40.50.300">
    <property type="entry name" value="P-loop containing nucleotide triphosphate hydrolases"/>
    <property type="match status" value="1"/>
</dbReference>
<dbReference type="GO" id="GO:0005886">
    <property type="term" value="C:plasma membrane"/>
    <property type="evidence" value="ECO:0007669"/>
    <property type="project" value="UniProtKB-SubCell"/>
</dbReference>
<keyword evidence="7" id="KW-0472">Membrane</keyword>
<keyword evidence="4" id="KW-0547">Nucleotide-binding</keyword>
<evidence type="ECO:0000256" key="8">
    <source>
        <dbReference type="ARBA" id="ARBA00023251"/>
    </source>
</evidence>